<feature type="compositionally biased region" description="Low complexity" evidence="1">
    <location>
        <begin position="335"/>
        <end position="345"/>
    </location>
</feature>
<gene>
    <name evidence="2" type="ORF">QTG54_005251</name>
</gene>
<reference evidence="2" key="1">
    <citation type="submission" date="2023-06" db="EMBL/GenBank/DDBJ databases">
        <title>Survivors Of The Sea: Transcriptome response of Skeletonema marinoi to long-term dormancy.</title>
        <authorList>
            <person name="Pinder M.I.M."/>
            <person name="Kourtchenko O."/>
            <person name="Robertson E.K."/>
            <person name="Larsson T."/>
            <person name="Maumus F."/>
            <person name="Osuna-Cruz C.M."/>
            <person name="Vancaester E."/>
            <person name="Stenow R."/>
            <person name="Vandepoele K."/>
            <person name="Ploug H."/>
            <person name="Bruchert V."/>
            <person name="Godhe A."/>
            <person name="Topel M."/>
        </authorList>
    </citation>
    <scope>NUCLEOTIDE SEQUENCE</scope>
    <source>
        <strain evidence="2">R05AC</strain>
    </source>
</reference>
<feature type="compositionally biased region" description="Low complexity" evidence="1">
    <location>
        <begin position="170"/>
        <end position="184"/>
    </location>
</feature>
<protein>
    <submittedName>
        <fullName evidence="2">Uncharacterized protein</fullName>
    </submittedName>
</protein>
<feature type="region of interest" description="Disordered" evidence="1">
    <location>
        <begin position="48"/>
        <end position="92"/>
    </location>
</feature>
<evidence type="ECO:0000313" key="3">
    <source>
        <dbReference type="Proteomes" id="UP001224775"/>
    </source>
</evidence>
<proteinExistence type="predicted"/>
<dbReference type="EMBL" id="JATAAI010000008">
    <property type="protein sequence ID" value="KAK1743654.1"/>
    <property type="molecule type" value="Genomic_DNA"/>
</dbReference>
<sequence length="367" mass="40689">MNRLLGNRGNADEGDEVANYNECVAEIKKENPYIGHLALQQEAMKRVAQRRAAKQDNTQRDAKEDFAPQRIAFRRKTRASQKKGSSPSQSLSRSFIGFLSSSTNTAKTSNRTVVESQENNVVMAGRRTSTYNEEDAVHATAYAMRDIELSDSDDETSNNTSKNSRRSSLSRRLSSLRGTMIRRQSASRRRSSTNSSISTLQRHSSDLSKEDSTIEKSLESKSVESKTDDDEKPQHKPQESGEKEEEEEEIMDFVEEFLAKGGRVRRTSLFSVEENKTCGESVSKSITSLGDGSSSHVAADGSLICGWGRGSLNESELIGADGEDLICNWDSRQSFLSNSSAPSNSDVTPERKQLPREINVGNNPDDR</sequence>
<dbReference type="Proteomes" id="UP001224775">
    <property type="component" value="Unassembled WGS sequence"/>
</dbReference>
<organism evidence="2 3">
    <name type="scientific">Skeletonema marinoi</name>
    <dbReference type="NCBI Taxonomy" id="267567"/>
    <lineage>
        <taxon>Eukaryota</taxon>
        <taxon>Sar</taxon>
        <taxon>Stramenopiles</taxon>
        <taxon>Ochrophyta</taxon>
        <taxon>Bacillariophyta</taxon>
        <taxon>Coscinodiscophyceae</taxon>
        <taxon>Thalassiosirophycidae</taxon>
        <taxon>Thalassiosirales</taxon>
        <taxon>Skeletonemataceae</taxon>
        <taxon>Skeletonema</taxon>
        <taxon>Skeletonema marinoi-dohrnii complex</taxon>
    </lineage>
</organism>
<name>A0AAD9DEX4_9STRA</name>
<evidence type="ECO:0000256" key="1">
    <source>
        <dbReference type="SAM" id="MobiDB-lite"/>
    </source>
</evidence>
<feature type="compositionally biased region" description="Polar residues" evidence="1">
    <location>
        <begin position="106"/>
        <end position="120"/>
    </location>
</feature>
<keyword evidence="3" id="KW-1185">Reference proteome</keyword>
<feature type="compositionally biased region" description="Basic and acidic residues" evidence="1">
    <location>
        <begin position="232"/>
        <end position="241"/>
    </location>
</feature>
<feature type="region of interest" description="Disordered" evidence="1">
    <location>
        <begin position="148"/>
        <end position="249"/>
    </location>
</feature>
<feature type="compositionally biased region" description="Polar residues" evidence="1">
    <location>
        <begin position="82"/>
        <end position="92"/>
    </location>
</feature>
<feature type="compositionally biased region" description="Basic residues" evidence="1">
    <location>
        <begin position="72"/>
        <end position="81"/>
    </location>
</feature>
<dbReference type="AlphaFoldDB" id="A0AAD9DEX4"/>
<accession>A0AAD9DEX4</accession>
<comment type="caution">
    <text evidence="2">The sequence shown here is derived from an EMBL/GenBank/DDBJ whole genome shotgun (WGS) entry which is preliminary data.</text>
</comment>
<feature type="compositionally biased region" description="Basic and acidic residues" evidence="1">
    <location>
        <begin position="53"/>
        <end position="67"/>
    </location>
</feature>
<feature type="compositionally biased region" description="Low complexity" evidence="1">
    <location>
        <begin position="192"/>
        <end position="202"/>
    </location>
</feature>
<feature type="region of interest" description="Disordered" evidence="1">
    <location>
        <begin position="335"/>
        <end position="367"/>
    </location>
</feature>
<feature type="compositionally biased region" description="Basic and acidic residues" evidence="1">
    <location>
        <begin position="203"/>
        <end position="226"/>
    </location>
</feature>
<evidence type="ECO:0000313" key="2">
    <source>
        <dbReference type="EMBL" id="KAK1743654.1"/>
    </source>
</evidence>
<feature type="region of interest" description="Disordered" evidence="1">
    <location>
        <begin position="106"/>
        <end position="135"/>
    </location>
</feature>